<dbReference type="InterPro" id="IPR012796">
    <property type="entry name" value="Lysidine-tRNA-synth_C"/>
</dbReference>
<protein>
    <recommendedName>
        <fullName evidence="8">tRNA(Ile)-lysidine synthase</fullName>
        <ecNumber evidence="8">6.3.4.19</ecNumber>
    </recommendedName>
    <alternativeName>
        <fullName evidence="8">tRNA(Ile)-2-lysyl-cytidine synthase</fullName>
    </alternativeName>
    <alternativeName>
        <fullName evidence="8">tRNA(Ile)-lysidine synthetase</fullName>
    </alternativeName>
</protein>
<evidence type="ECO:0000313" key="11">
    <source>
        <dbReference type="Proteomes" id="UP000586119"/>
    </source>
</evidence>
<dbReference type="SUPFAM" id="SSF52402">
    <property type="entry name" value="Adenine nucleotide alpha hydrolases-like"/>
    <property type="match status" value="1"/>
</dbReference>
<keyword evidence="2 8" id="KW-0963">Cytoplasm</keyword>
<dbReference type="GO" id="GO:0005737">
    <property type="term" value="C:cytoplasm"/>
    <property type="evidence" value="ECO:0007669"/>
    <property type="project" value="UniProtKB-SubCell"/>
</dbReference>
<dbReference type="Pfam" id="PF01171">
    <property type="entry name" value="ATP_bind_3"/>
    <property type="match status" value="1"/>
</dbReference>
<dbReference type="GO" id="GO:0005524">
    <property type="term" value="F:ATP binding"/>
    <property type="evidence" value="ECO:0007669"/>
    <property type="project" value="UniProtKB-UniRule"/>
</dbReference>
<dbReference type="Pfam" id="PF09179">
    <property type="entry name" value="TilS"/>
    <property type="match status" value="1"/>
</dbReference>
<keyword evidence="6 8" id="KW-0067">ATP-binding</keyword>
<dbReference type="PANTHER" id="PTHR43033:SF1">
    <property type="entry name" value="TRNA(ILE)-LYSIDINE SYNTHASE-RELATED"/>
    <property type="match status" value="1"/>
</dbReference>
<dbReference type="Proteomes" id="UP000586119">
    <property type="component" value="Unassembled WGS sequence"/>
</dbReference>
<name>A0A7Z0RUJ8_9GAMM</name>
<comment type="subcellular location">
    <subcellularLocation>
        <location evidence="1 8">Cytoplasm</location>
    </subcellularLocation>
</comment>
<dbReference type="EMBL" id="JACCDF010000005">
    <property type="protein sequence ID" value="NYS60608.1"/>
    <property type="molecule type" value="Genomic_DNA"/>
</dbReference>
<dbReference type="Gene3D" id="3.40.50.620">
    <property type="entry name" value="HUPs"/>
    <property type="match status" value="1"/>
</dbReference>
<dbReference type="SUPFAM" id="SSF82829">
    <property type="entry name" value="MesJ substrate recognition domain-like"/>
    <property type="match status" value="1"/>
</dbReference>
<dbReference type="InterPro" id="IPR012094">
    <property type="entry name" value="tRNA_Ile_lys_synt"/>
</dbReference>
<dbReference type="AlphaFoldDB" id="A0A7Z0RUJ8"/>
<dbReference type="NCBIfam" id="TIGR02433">
    <property type="entry name" value="lysidine_TilS_C"/>
    <property type="match status" value="1"/>
</dbReference>
<dbReference type="SUPFAM" id="SSF56037">
    <property type="entry name" value="PheT/TilS domain"/>
    <property type="match status" value="1"/>
</dbReference>
<dbReference type="InterPro" id="IPR015262">
    <property type="entry name" value="tRNA_Ile_lys_synt_subst-bd"/>
</dbReference>
<evidence type="ECO:0000256" key="8">
    <source>
        <dbReference type="HAMAP-Rule" id="MF_01161"/>
    </source>
</evidence>
<comment type="caution">
    <text evidence="10">The sequence shown here is derived from an EMBL/GenBank/DDBJ whole genome shotgun (WGS) entry which is preliminary data.</text>
</comment>
<feature type="domain" description="Lysidine-tRNA(Ile) synthetase C-terminal" evidence="9">
    <location>
        <begin position="355"/>
        <end position="428"/>
    </location>
</feature>
<accession>A0A7Z0RUJ8</accession>
<keyword evidence="11" id="KW-1185">Reference proteome</keyword>
<evidence type="ECO:0000256" key="2">
    <source>
        <dbReference type="ARBA" id="ARBA00022490"/>
    </source>
</evidence>
<gene>
    <name evidence="8 10" type="primary">tilS</name>
    <name evidence="10" type="ORF">HZS81_07515</name>
</gene>
<comment type="domain">
    <text evidence="8">The N-terminal region contains the highly conserved SGGXDS motif, predicted to be a P-loop motif involved in ATP binding.</text>
</comment>
<keyword evidence="5 8" id="KW-0547">Nucleotide-binding</keyword>
<reference evidence="10 11" key="1">
    <citation type="journal article" date="2015" name="Int. J. Syst. Evol. Microbiol.">
        <title>Halomonas salicampi sp. nov., a halotolerant and alkalitolerant bacterium isolated from a saltern soil.</title>
        <authorList>
            <person name="Lee J.C."/>
            <person name="Kim Y.S."/>
            <person name="Yun B.S."/>
            <person name="Whang K.S."/>
        </authorList>
    </citation>
    <scope>NUCLEOTIDE SEQUENCE [LARGE SCALE GENOMIC DNA]</scope>
    <source>
        <strain evidence="10 11">BH103</strain>
    </source>
</reference>
<dbReference type="Pfam" id="PF11734">
    <property type="entry name" value="TilS_C"/>
    <property type="match status" value="1"/>
</dbReference>
<evidence type="ECO:0000256" key="7">
    <source>
        <dbReference type="ARBA" id="ARBA00048539"/>
    </source>
</evidence>
<evidence type="ECO:0000313" key="10">
    <source>
        <dbReference type="EMBL" id="NYS60608.1"/>
    </source>
</evidence>
<evidence type="ECO:0000256" key="4">
    <source>
        <dbReference type="ARBA" id="ARBA00022694"/>
    </source>
</evidence>
<dbReference type="SMART" id="SM00977">
    <property type="entry name" value="TilS_C"/>
    <property type="match status" value="1"/>
</dbReference>
<dbReference type="HAMAP" id="MF_01161">
    <property type="entry name" value="tRNA_Ile_lys_synt"/>
    <property type="match status" value="1"/>
</dbReference>
<comment type="catalytic activity">
    <reaction evidence="7 8">
        <text>cytidine(34) in tRNA(Ile2) + L-lysine + ATP = lysidine(34) in tRNA(Ile2) + AMP + diphosphate + H(+)</text>
        <dbReference type="Rhea" id="RHEA:43744"/>
        <dbReference type="Rhea" id="RHEA-COMP:10625"/>
        <dbReference type="Rhea" id="RHEA-COMP:10670"/>
        <dbReference type="ChEBI" id="CHEBI:15378"/>
        <dbReference type="ChEBI" id="CHEBI:30616"/>
        <dbReference type="ChEBI" id="CHEBI:32551"/>
        <dbReference type="ChEBI" id="CHEBI:33019"/>
        <dbReference type="ChEBI" id="CHEBI:82748"/>
        <dbReference type="ChEBI" id="CHEBI:83665"/>
        <dbReference type="ChEBI" id="CHEBI:456215"/>
        <dbReference type="EC" id="6.3.4.19"/>
    </reaction>
</comment>
<dbReference type="Gene3D" id="1.20.59.20">
    <property type="match status" value="1"/>
</dbReference>
<feature type="binding site" evidence="8">
    <location>
        <begin position="31"/>
        <end position="36"/>
    </location>
    <ligand>
        <name>ATP</name>
        <dbReference type="ChEBI" id="CHEBI:30616"/>
    </ligand>
</feature>
<keyword evidence="4 8" id="KW-0819">tRNA processing</keyword>
<dbReference type="NCBIfam" id="TIGR02432">
    <property type="entry name" value="lysidine_TilS_N"/>
    <property type="match status" value="1"/>
</dbReference>
<evidence type="ECO:0000259" key="9">
    <source>
        <dbReference type="SMART" id="SM00977"/>
    </source>
</evidence>
<evidence type="ECO:0000256" key="5">
    <source>
        <dbReference type="ARBA" id="ARBA00022741"/>
    </source>
</evidence>
<evidence type="ECO:0000256" key="3">
    <source>
        <dbReference type="ARBA" id="ARBA00022598"/>
    </source>
</evidence>
<dbReference type="CDD" id="cd01992">
    <property type="entry name" value="TilS_N"/>
    <property type="match status" value="1"/>
</dbReference>
<comment type="function">
    <text evidence="8">Ligates lysine onto the cytidine present at position 34 of the AUA codon-specific tRNA(Ile) that contains the anticodon CAU, in an ATP-dependent manner. Cytidine is converted to lysidine, thus changing the amino acid specificity of the tRNA from methionine to isoleucine.</text>
</comment>
<comment type="similarity">
    <text evidence="8">Belongs to the tRNA(Ile)-lysidine synthase family.</text>
</comment>
<dbReference type="InterPro" id="IPR014729">
    <property type="entry name" value="Rossmann-like_a/b/a_fold"/>
</dbReference>
<organism evidence="10 11">
    <name type="scientific">Vreelandella salicampi</name>
    <dbReference type="NCBI Taxonomy" id="1449798"/>
    <lineage>
        <taxon>Bacteria</taxon>
        <taxon>Pseudomonadati</taxon>
        <taxon>Pseudomonadota</taxon>
        <taxon>Gammaproteobacteria</taxon>
        <taxon>Oceanospirillales</taxon>
        <taxon>Halomonadaceae</taxon>
        <taxon>Vreelandella</taxon>
    </lineage>
</organism>
<dbReference type="RefSeq" id="WP_179929943.1">
    <property type="nucleotide sequence ID" value="NZ_JACCDF010000005.1"/>
</dbReference>
<keyword evidence="3 8" id="KW-0436">Ligase</keyword>
<proteinExistence type="inferred from homology"/>
<dbReference type="InterPro" id="IPR012795">
    <property type="entry name" value="tRNA_Ile_lys_synt_N"/>
</dbReference>
<dbReference type="EC" id="6.3.4.19" evidence="8"/>
<evidence type="ECO:0000256" key="1">
    <source>
        <dbReference type="ARBA" id="ARBA00004496"/>
    </source>
</evidence>
<dbReference type="GO" id="GO:0006400">
    <property type="term" value="P:tRNA modification"/>
    <property type="evidence" value="ECO:0007669"/>
    <property type="project" value="UniProtKB-UniRule"/>
</dbReference>
<dbReference type="PANTHER" id="PTHR43033">
    <property type="entry name" value="TRNA(ILE)-LYSIDINE SYNTHASE-RELATED"/>
    <property type="match status" value="1"/>
</dbReference>
<sequence length="432" mass="47852">MAPPPRDPLLTRLYSALVETPPGRCVWVALSGGLDSTLLLSLAAIVCKETQTPLKAIHVHHGLQTAAEAFEQHCRKLCTSLNVPLSVVRVRVNSSGQGIEGAAREARYTAFAEHVPAGDALWLAQHQNDQAETFLLAALRGSGLRGISAMPNQRHWRGSSLVRPWLDVPQETLKRAAEALGLTWCDDPSNAETRFDRNFLRHRVFPVLSERWPHVHAGFAVAADQAGDADALLIEYAEEELATLSLGTGQLDVAALGRRSLARQRLLVRTLCQQLGVATPPRKRLESLLSQLDAGSGAQVRVAWGNAEARVWQQRLYLMEKSELLPEWCATWDGLAPLVTPLGEVPLSVVSESSLTVTWRQGGEVLDIPKRGRRNLKRLLQEASIPPWERERVVVIWRENAERKIHCVAAVYPPGRLCWQAAGERVTWRDAF</sequence>
<evidence type="ECO:0000256" key="6">
    <source>
        <dbReference type="ARBA" id="ARBA00022840"/>
    </source>
</evidence>
<dbReference type="GO" id="GO:0032267">
    <property type="term" value="F:tRNA(Ile)-lysidine synthase activity"/>
    <property type="evidence" value="ECO:0007669"/>
    <property type="project" value="UniProtKB-EC"/>
</dbReference>
<dbReference type="InterPro" id="IPR011063">
    <property type="entry name" value="TilS/TtcA_N"/>
</dbReference>